<evidence type="ECO:0000313" key="7">
    <source>
        <dbReference type="EMBL" id="HDL59824.1"/>
    </source>
</evidence>
<dbReference type="SMART" id="SM00533">
    <property type="entry name" value="MUTSd"/>
    <property type="match status" value="1"/>
</dbReference>
<evidence type="ECO:0000256" key="3">
    <source>
        <dbReference type="ARBA" id="ARBA00023125"/>
    </source>
</evidence>
<dbReference type="SUPFAM" id="SSF52540">
    <property type="entry name" value="P-loop containing nucleoside triphosphate hydrolases"/>
    <property type="match status" value="1"/>
</dbReference>
<reference evidence="7" key="1">
    <citation type="journal article" date="2020" name="mSystems">
        <title>Genome- and Community-Level Interaction Insights into Carbon Utilization and Element Cycling Functions of Hydrothermarchaeota in Hydrothermal Sediment.</title>
        <authorList>
            <person name="Zhou Z."/>
            <person name="Liu Y."/>
            <person name="Xu W."/>
            <person name="Pan J."/>
            <person name="Luo Z.H."/>
            <person name="Li M."/>
        </authorList>
    </citation>
    <scope>NUCLEOTIDE SEQUENCE [LARGE SCALE GENOMIC DNA]</scope>
    <source>
        <strain evidence="7">HyVt-28</strain>
    </source>
</reference>
<dbReference type="Pfam" id="PF00488">
    <property type="entry name" value="MutS_V"/>
    <property type="match status" value="1"/>
</dbReference>
<dbReference type="InterPro" id="IPR007696">
    <property type="entry name" value="DNA_mismatch_repair_MutS_core"/>
</dbReference>
<feature type="domain" description="DNA mismatch repair protein MutS core" evidence="5">
    <location>
        <begin position="7"/>
        <end position="302"/>
    </location>
</feature>
<keyword evidence="2" id="KW-0067">ATP-binding</keyword>
<feature type="coiled-coil region" evidence="4">
    <location>
        <begin position="512"/>
        <end position="586"/>
    </location>
</feature>
<dbReference type="PIRSF" id="PIRSF005814">
    <property type="entry name" value="MutS_YshD"/>
    <property type="match status" value="1"/>
</dbReference>
<evidence type="ECO:0000256" key="1">
    <source>
        <dbReference type="ARBA" id="ARBA00022741"/>
    </source>
</evidence>
<evidence type="ECO:0000256" key="4">
    <source>
        <dbReference type="SAM" id="Coils"/>
    </source>
</evidence>
<keyword evidence="4" id="KW-0175">Coiled coil</keyword>
<gene>
    <name evidence="7" type="ORF">ENH14_00030</name>
</gene>
<dbReference type="GO" id="GO:0004519">
    <property type="term" value="F:endonuclease activity"/>
    <property type="evidence" value="ECO:0007669"/>
    <property type="project" value="InterPro"/>
</dbReference>
<dbReference type="GO" id="GO:0016887">
    <property type="term" value="F:ATP hydrolysis activity"/>
    <property type="evidence" value="ECO:0007669"/>
    <property type="project" value="InterPro"/>
</dbReference>
<organism evidence="7">
    <name type="scientific">candidate division WOR-3 bacterium</name>
    <dbReference type="NCBI Taxonomy" id="2052148"/>
    <lineage>
        <taxon>Bacteria</taxon>
        <taxon>Bacteria division WOR-3</taxon>
    </lineage>
</organism>
<dbReference type="GO" id="GO:0005524">
    <property type="term" value="F:ATP binding"/>
    <property type="evidence" value="ECO:0007669"/>
    <property type="project" value="UniProtKB-KW"/>
</dbReference>
<dbReference type="InterPro" id="IPR045076">
    <property type="entry name" value="MutS"/>
</dbReference>
<evidence type="ECO:0000256" key="2">
    <source>
        <dbReference type="ARBA" id="ARBA00022840"/>
    </source>
</evidence>
<dbReference type="AlphaFoldDB" id="A0A7V0LTR0"/>
<dbReference type="Gene3D" id="3.40.50.300">
    <property type="entry name" value="P-loop containing nucleotide triphosphate hydrolases"/>
    <property type="match status" value="1"/>
</dbReference>
<dbReference type="InterPro" id="IPR005747">
    <property type="entry name" value="MutS2"/>
</dbReference>
<dbReference type="PANTHER" id="PTHR11361:SF14">
    <property type="entry name" value="DNA MISMATCH REPAIR PROTEIN MUTS, TYPE 2"/>
    <property type="match status" value="1"/>
</dbReference>
<dbReference type="GO" id="GO:0140664">
    <property type="term" value="F:ATP-dependent DNA damage sensor activity"/>
    <property type="evidence" value="ECO:0007669"/>
    <property type="project" value="InterPro"/>
</dbReference>
<evidence type="ECO:0000259" key="6">
    <source>
        <dbReference type="SMART" id="SM00534"/>
    </source>
</evidence>
<accession>A0A7V0LTR0</accession>
<feature type="domain" description="DNA mismatch repair proteins mutS family" evidence="6">
    <location>
        <begin position="317"/>
        <end position="502"/>
    </location>
</feature>
<dbReference type="Proteomes" id="UP000886381">
    <property type="component" value="Unassembled WGS sequence"/>
</dbReference>
<dbReference type="InterPro" id="IPR000432">
    <property type="entry name" value="DNA_mismatch_repair_MutS_C"/>
</dbReference>
<dbReference type="PANTHER" id="PTHR11361">
    <property type="entry name" value="DNA MISMATCH REPAIR PROTEIN MUTS FAMILY MEMBER"/>
    <property type="match status" value="1"/>
</dbReference>
<proteinExistence type="predicted"/>
<sequence>MNVLDRLEYTELKKILDSYISTDAGKLKLEELSPNLPQEEILKRFKLIESIGEIIEGGSRLNFFDFPHIKKALDMALQGASLPTIEIKKVGIFLTEYDKLYESLLGHLPQDILPSPEPLKVLKRKIHSTFEDDGELKEKASPLLYELRVKKRKLREEIYRIFEKLLLDYGRQGLLRDNIITLRNGRFVLPFASHVKPRGVVHGFSKTEETLYVEPFETVEIQNKYVKLIEEEREERERIIREILGLLWENAPLIKEIWEALGFIEVIYALYRFKDEYNCVYPEFKEDKIVIKEGRHPVLVKNKGWDRVVPLDLELDKRALIVSGPNAGGKTVLLKTVGIFHLMAKSGMPVPAAEAILIRPNHIFAVGFEDEQNLLEGESSFTAVIREIVDVIYNVTKGDLVLMDELISSTDPQEASGLAFAVIKYILKKGGWVLGNTHLTLLKMLVSEDREMLNGSMLFDPLTKKPTYKLRIGEIGVSHAFDIAVDAGLSQEIVDEARRYVQGKESHLERVISDLRNRESLLESLINEYEEKLAYITEKEKKAEKIAKERAQKIILQAREEVTELIKQLEKEIKKEKKLKIAKTIRKTLQEKTKEYDIFTTPAKELIPGRVYRIKPIGILATLQKVKDKKAIIKVGLREMEVPTSSLYEVE</sequence>
<keyword evidence="1" id="KW-0547">Nucleotide-binding</keyword>
<dbReference type="NCBIfam" id="TIGR01069">
    <property type="entry name" value="mutS2"/>
    <property type="match status" value="1"/>
</dbReference>
<protein>
    <recommendedName>
        <fullName evidence="8">Endonuclease MutS2</fullName>
    </recommendedName>
</protein>
<keyword evidence="3" id="KW-0238">DNA-binding</keyword>
<evidence type="ECO:0008006" key="8">
    <source>
        <dbReference type="Google" id="ProtNLM"/>
    </source>
</evidence>
<dbReference type="GO" id="GO:0030983">
    <property type="term" value="F:mismatched DNA binding"/>
    <property type="evidence" value="ECO:0007669"/>
    <property type="project" value="InterPro"/>
</dbReference>
<dbReference type="SUPFAM" id="SSF48334">
    <property type="entry name" value="DNA repair protein MutS, domain III"/>
    <property type="match status" value="1"/>
</dbReference>
<dbReference type="SMART" id="SM00534">
    <property type="entry name" value="MUTSac"/>
    <property type="match status" value="1"/>
</dbReference>
<dbReference type="GO" id="GO:0045910">
    <property type="term" value="P:negative regulation of DNA recombination"/>
    <property type="evidence" value="ECO:0007669"/>
    <property type="project" value="InterPro"/>
</dbReference>
<dbReference type="InterPro" id="IPR027417">
    <property type="entry name" value="P-loop_NTPase"/>
</dbReference>
<dbReference type="InterPro" id="IPR036187">
    <property type="entry name" value="DNA_mismatch_repair_MutS_sf"/>
</dbReference>
<name>A0A7V0LTR0_UNCW3</name>
<evidence type="ECO:0000259" key="5">
    <source>
        <dbReference type="SMART" id="SM00533"/>
    </source>
</evidence>
<dbReference type="EMBL" id="DRDR01000002">
    <property type="protein sequence ID" value="HDL59824.1"/>
    <property type="molecule type" value="Genomic_DNA"/>
</dbReference>
<comment type="caution">
    <text evidence="7">The sequence shown here is derived from an EMBL/GenBank/DDBJ whole genome shotgun (WGS) entry which is preliminary data.</text>
</comment>
<dbReference type="GO" id="GO:0006298">
    <property type="term" value="P:mismatch repair"/>
    <property type="evidence" value="ECO:0007669"/>
    <property type="project" value="InterPro"/>
</dbReference>